<dbReference type="InterPro" id="IPR018227">
    <property type="entry name" value="Amino_acid_transport_2"/>
</dbReference>
<comment type="subcellular location">
    <subcellularLocation>
        <location evidence="1">Cell inner membrane</location>
        <topology evidence="1">Multi-pass membrane protein</topology>
    </subcellularLocation>
</comment>
<evidence type="ECO:0000256" key="8">
    <source>
        <dbReference type="ARBA" id="ARBA00023136"/>
    </source>
</evidence>
<dbReference type="GO" id="GO:0005886">
    <property type="term" value="C:plasma membrane"/>
    <property type="evidence" value="ECO:0007669"/>
    <property type="project" value="UniProtKB-SubCell"/>
</dbReference>
<evidence type="ECO:0000256" key="6">
    <source>
        <dbReference type="ARBA" id="ARBA00022970"/>
    </source>
</evidence>
<feature type="transmembrane region" description="Helical" evidence="9">
    <location>
        <begin position="342"/>
        <end position="359"/>
    </location>
</feature>
<dbReference type="RefSeq" id="WP_148337961.1">
    <property type="nucleotide sequence ID" value="NZ_LR699119.1"/>
</dbReference>
<name>A0A5E4PDM1_9COXI</name>
<keyword evidence="4" id="KW-0997">Cell inner membrane</keyword>
<dbReference type="Gene3D" id="1.20.1740.10">
    <property type="entry name" value="Amino acid/polyamine transporter I"/>
    <property type="match status" value="1"/>
</dbReference>
<feature type="transmembrane region" description="Helical" evidence="9">
    <location>
        <begin position="217"/>
        <end position="239"/>
    </location>
</feature>
<dbReference type="KEGG" id="asip:AQUSIP_03050"/>
<keyword evidence="8 9" id="KW-0472">Membrane</keyword>
<accession>A0A5E4PDM1</accession>
<keyword evidence="5 9" id="KW-0812">Transmembrane</keyword>
<evidence type="ECO:0000313" key="10">
    <source>
        <dbReference type="EMBL" id="VVC75030.1"/>
    </source>
</evidence>
<evidence type="ECO:0000256" key="5">
    <source>
        <dbReference type="ARBA" id="ARBA00022692"/>
    </source>
</evidence>
<evidence type="ECO:0000256" key="4">
    <source>
        <dbReference type="ARBA" id="ARBA00022519"/>
    </source>
</evidence>
<feature type="transmembrane region" description="Helical" evidence="9">
    <location>
        <begin position="33"/>
        <end position="60"/>
    </location>
</feature>
<keyword evidence="2" id="KW-0813">Transport</keyword>
<evidence type="ECO:0000313" key="11">
    <source>
        <dbReference type="Proteomes" id="UP000324194"/>
    </source>
</evidence>
<sequence>MNFKLLGSILLIVGTSIGAGMLALPIATAQLGFMGSIILLLVCWFVMTAGAFLLLEVNLWMPSNSNLNTMARATIGPIGQIVSWLAFLLLLYSLLCAYIGGGSDLFHNLLAAAGISIPRWASSLIFTSIFGSVVYLGIKSVDYVNRGLMFVKFSAYFLLVILLMPLVSSAKLAAGQIQNITSASAMTVTITSFGYAAIVPSLRIYFAGDVRGLKKAIFIGSLIPLVCYILWDMAIMGVVPLEGIHGLGAILKSQNSTSDLVKTLSAAAAQPSVTLFAQLFTSICVLTSFLGVSLCLNDFWADALQMEKKGRNNLIINAATFLPPLVTVLFFPGVFIRAIEYAGIYCIILLILLPAWMVWVGRYRKKISNGFMVPGGKFLLVLLAVFSFVMMIKGLQG</sequence>
<evidence type="ECO:0000256" key="2">
    <source>
        <dbReference type="ARBA" id="ARBA00022448"/>
    </source>
</evidence>
<dbReference type="InterPro" id="IPR013059">
    <property type="entry name" value="Trp_tyr_transpt"/>
</dbReference>
<dbReference type="PANTHER" id="PTHR46997">
    <property type="entry name" value="LOW AFFINITY TRYPTOPHAN PERMEASE-RELATED"/>
    <property type="match status" value="1"/>
</dbReference>
<feature type="transmembrane region" description="Helical" evidence="9">
    <location>
        <begin position="313"/>
        <end position="336"/>
    </location>
</feature>
<dbReference type="PANTHER" id="PTHR46997:SF2">
    <property type="entry name" value="TYROSINE-SPECIFIC TRANSPORT SYSTEM"/>
    <property type="match status" value="1"/>
</dbReference>
<organism evidence="10 11">
    <name type="scientific">Aquicella siphonis</name>
    <dbReference type="NCBI Taxonomy" id="254247"/>
    <lineage>
        <taxon>Bacteria</taxon>
        <taxon>Pseudomonadati</taxon>
        <taxon>Pseudomonadota</taxon>
        <taxon>Gammaproteobacteria</taxon>
        <taxon>Legionellales</taxon>
        <taxon>Coxiellaceae</taxon>
        <taxon>Aquicella</taxon>
    </lineage>
</organism>
<dbReference type="AlphaFoldDB" id="A0A5E4PDM1"/>
<dbReference type="GO" id="GO:0003333">
    <property type="term" value="P:amino acid transmembrane transport"/>
    <property type="evidence" value="ECO:0007669"/>
    <property type="project" value="InterPro"/>
</dbReference>
<proteinExistence type="predicted"/>
<dbReference type="GO" id="GO:0015173">
    <property type="term" value="F:aromatic amino acid transmembrane transporter activity"/>
    <property type="evidence" value="ECO:0007669"/>
    <property type="project" value="InterPro"/>
</dbReference>
<feature type="transmembrane region" description="Helical" evidence="9">
    <location>
        <begin position="371"/>
        <end position="392"/>
    </location>
</feature>
<feature type="transmembrane region" description="Helical" evidence="9">
    <location>
        <begin position="279"/>
        <end position="301"/>
    </location>
</feature>
<dbReference type="Proteomes" id="UP000324194">
    <property type="component" value="Chromosome 1"/>
</dbReference>
<keyword evidence="6" id="KW-0029">Amino-acid transport</keyword>
<evidence type="ECO:0000256" key="1">
    <source>
        <dbReference type="ARBA" id="ARBA00004429"/>
    </source>
</evidence>
<gene>
    <name evidence="10" type="primary">tyrP_1</name>
    <name evidence="10" type="ORF">AQUSIP_03050</name>
</gene>
<evidence type="ECO:0000256" key="9">
    <source>
        <dbReference type="SAM" id="Phobius"/>
    </source>
</evidence>
<dbReference type="PRINTS" id="PR00166">
    <property type="entry name" value="AROAAPRMEASE"/>
</dbReference>
<dbReference type="EMBL" id="LR699119">
    <property type="protein sequence ID" value="VVC75030.1"/>
    <property type="molecule type" value="Genomic_DNA"/>
</dbReference>
<feature type="transmembrane region" description="Helical" evidence="9">
    <location>
        <begin position="120"/>
        <end position="138"/>
    </location>
</feature>
<feature type="transmembrane region" description="Helical" evidence="9">
    <location>
        <begin position="150"/>
        <end position="168"/>
    </location>
</feature>
<evidence type="ECO:0000256" key="3">
    <source>
        <dbReference type="ARBA" id="ARBA00022475"/>
    </source>
</evidence>
<reference evidence="10 11" key="1">
    <citation type="submission" date="2019-08" db="EMBL/GenBank/DDBJ databases">
        <authorList>
            <person name="Guy L."/>
        </authorList>
    </citation>
    <scope>NUCLEOTIDE SEQUENCE [LARGE SCALE GENOMIC DNA]</scope>
    <source>
        <strain evidence="10 11">SGT-108</strain>
    </source>
</reference>
<feature type="transmembrane region" description="Helical" evidence="9">
    <location>
        <begin position="180"/>
        <end position="205"/>
    </location>
</feature>
<protein>
    <submittedName>
        <fullName evidence="10">Tyrosine-specific transport protein</fullName>
    </submittedName>
</protein>
<feature type="transmembrane region" description="Helical" evidence="9">
    <location>
        <begin position="81"/>
        <end position="100"/>
    </location>
</feature>
<keyword evidence="7 9" id="KW-1133">Transmembrane helix</keyword>
<dbReference type="Pfam" id="PF03222">
    <property type="entry name" value="Trp_Tyr_perm"/>
    <property type="match status" value="1"/>
</dbReference>
<dbReference type="OrthoDB" id="18749at2"/>
<keyword evidence="11" id="KW-1185">Reference proteome</keyword>
<evidence type="ECO:0000256" key="7">
    <source>
        <dbReference type="ARBA" id="ARBA00022989"/>
    </source>
</evidence>
<keyword evidence="3" id="KW-1003">Cell membrane</keyword>